<proteinExistence type="predicted"/>
<evidence type="ECO:0000313" key="1">
    <source>
        <dbReference type="EMBL" id="BAV95071.1"/>
    </source>
</evidence>
<keyword evidence="2" id="KW-1185">Reference proteome</keyword>
<dbReference type="Proteomes" id="UP000243197">
    <property type="component" value="Chromosome"/>
</dbReference>
<dbReference type="OrthoDB" id="727829at2"/>
<dbReference type="PROSITE" id="PS51257">
    <property type="entry name" value="PROKAR_LIPOPROTEIN"/>
    <property type="match status" value="1"/>
</dbReference>
<protein>
    <submittedName>
        <fullName evidence="1">Pkd domain containing protein</fullName>
    </submittedName>
</protein>
<dbReference type="AlphaFoldDB" id="A0A1J1DYS8"/>
<name>A0A1J1DYS8_9FLAO</name>
<evidence type="ECO:0000313" key="2">
    <source>
        <dbReference type="Proteomes" id="UP000243197"/>
    </source>
</evidence>
<accession>A0A1J1DYS8</accession>
<reference evidence="1 2" key="1">
    <citation type="submission" date="2014-03" db="EMBL/GenBank/DDBJ databases">
        <title>complete genome sequence of Flavobacteriaceae bacterium JBKA-6.</title>
        <authorList>
            <person name="Takano T."/>
            <person name="Nakamura Y."/>
            <person name="Takuma S."/>
            <person name="Yasuike M."/>
            <person name="Matsuyama T."/>
            <person name="Sakai T."/>
            <person name="Fujiwara A."/>
            <person name="Kimoto K."/>
            <person name="Fukuda Y."/>
            <person name="Kondo H."/>
            <person name="Hirono I."/>
            <person name="Nakayasu C."/>
        </authorList>
    </citation>
    <scope>NUCLEOTIDE SEQUENCE [LARGE SCALE GENOMIC DNA]</scope>
    <source>
        <strain evidence="1 2">JBKA-6</strain>
    </source>
</reference>
<dbReference type="KEGG" id="ise:JBKA6_1058"/>
<dbReference type="Gene3D" id="2.60.40.2340">
    <property type="match status" value="5"/>
</dbReference>
<dbReference type="EMBL" id="AP014564">
    <property type="protein sequence ID" value="BAV95071.1"/>
    <property type="molecule type" value="Genomic_DNA"/>
</dbReference>
<sequence length="626" mass="67074">MFKTIYFVKSIIFSFVFLLVIFSSCKKEKEVVDLSSEKFIKSFKFLDSDNKGKYIGENLKITIDSINYRISITVAHNAILEGLKPKIDISDKASISPSSGEEVDFEYILGPNIYQKTFKVTAEDGSFENYTVNITKSLSTDFHINSFKLVKDVNDGKGLITDVDGVIDHDNLTISLTLPSSTVLEGLKPSIDATADVLVNPADQYPLNFTSGESVSYTLTAQDGAKKIYQVRLIKEDAPVLTSFTISPNTSKGISSNVVTTVSNLNDGTGTILLKFPKEGANDIDLAGLAPTVIIPEEHSLSPASGSVISEDISNKTFTLTKTDTGSQRVYTVRAVKGPYISDFKFTSSNNSGNSITPDDVAGTIDHSAGTIKLVVPSAVDLNQNLTPTITVANAENITVSAQSFASAVTYTVRSNDTSAPDFTKVYTVTVRKKSTEAQIKTFAINSDQGNITHPSTATGGKGRIVVPVTALPANTTPTITQSEYATITSPTGAQTFTSYDDSKAYTVTSEDTSTQKTYDVYIYDSTKTITTGNITINTPPAGANITSVDAGTRVITVNLPSSTTGLNNLTLTFDITPSPSGLTLTVDPAGPNDFSNEKEVKYTLKDTSGSSSNVVGHYWVKVTTS</sequence>
<gene>
    <name evidence="1" type="ORF">JBKA6_1058</name>
</gene>
<dbReference type="RefSeq" id="WP_096686574.1">
    <property type="nucleotide sequence ID" value="NZ_AP014564.1"/>
</dbReference>
<organism evidence="1 2">
    <name type="scientific">Ichthyobacterium seriolicida</name>
    <dbReference type="NCBI Taxonomy" id="242600"/>
    <lineage>
        <taxon>Bacteria</taxon>
        <taxon>Pseudomonadati</taxon>
        <taxon>Bacteroidota</taxon>
        <taxon>Flavobacteriia</taxon>
        <taxon>Flavobacteriales</taxon>
        <taxon>Ichthyobacteriaceae</taxon>
        <taxon>Ichthyobacterium</taxon>
    </lineage>
</organism>